<sequence length="226" mass="25430">MPPGRLPREVFQACPTGRRPSGKTQDTLERLCLSDWPGNASGIPPEELEEVSGCEESVKKDELRQLLVERLWERGLFADESTAEVAGKANMEIRDPVPPITPAPKDPPVSPGMSAEKLQLTLRIKGLEVRNRELEAMNLRALELERQPRVTPQSPVTQSLHSPRESFDVSKHIALVPPFRESEVDSYFNAFERIAATLSWPKDVWPLLLQCKLVGKAQEIRKNLRP</sequence>
<accession>A0ACB8WR72</accession>
<comment type="caution">
    <text evidence="1">The sequence shown here is derived from an EMBL/GenBank/DDBJ whole genome shotgun (WGS) entry which is preliminary data.</text>
</comment>
<gene>
    <name evidence="1" type="ORF">L3Q82_025294</name>
</gene>
<dbReference type="EMBL" id="CM041537">
    <property type="protein sequence ID" value="KAI3370535.1"/>
    <property type="molecule type" value="Genomic_DNA"/>
</dbReference>
<evidence type="ECO:0000313" key="2">
    <source>
        <dbReference type="Proteomes" id="UP000831701"/>
    </source>
</evidence>
<organism evidence="1 2">
    <name type="scientific">Scortum barcoo</name>
    <name type="common">barcoo grunter</name>
    <dbReference type="NCBI Taxonomy" id="214431"/>
    <lineage>
        <taxon>Eukaryota</taxon>
        <taxon>Metazoa</taxon>
        <taxon>Chordata</taxon>
        <taxon>Craniata</taxon>
        <taxon>Vertebrata</taxon>
        <taxon>Euteleostomi</taxon>
        <taxon>Actinopterygii</taxon>
        <taxon>Neopterygii</taxon>
        <taxon>Teleostei</taxon>
        <taxon>Neoteleostei</taxon>
        <taxon>Acanthomorphata</taxon>
        <taxon>Eupercaria</taxon>
        <taxon>Centrarchiformes</taxon>
        <taxon>Terapontoidei</taxon>
        <taxon>Terapontidae</taxon>
        <taxon>Scortum</taxon>
    </lineage>
</organism>
<reference evidence="1" key="1">
    <citation type="submission" date="2022-04" db="EMBL/GenBank/DDBJ databases">
        <title>Jade perch genome.</title>
        <authorList>
            <person name="Chao B."/>
        </authorList>
    </citation>
    <scope>NUCLEOTIDE SEQUENCE</scope>
    <source>
        <strain evidence="1">CB-2022</strain>
    </source>
</reference>
<protein>
    <submittedName>
        <fullName evidence="1">Uncharacterized protein</fullName>
    </submittedName>
</protein>
<name>A0ACB8WR72_9TELE</name>
<dbReference type="Proteomes" id="UP000831701">
    <property type="component" value="Chromosome 7"/>
</dbReference>
<evidence type="ECO:0000313" key="1">
    <source>
        <dbReference type="EMBL" id="KAI3370535.1"/>
    </source>
</evidence>
<keyword evidence="2" id="KW-1185">Reference proteome</keyword>
<proteinExistence type="predicted"/>